<dbReference type="Gene3D" id="3.40.50.300">
    <property type="entry name" value="P-loop containing nucleotide triphosphate hydrolases"/>
    <property type="match status" value="1"/>
</dbReference>
<accession>A0ABZ2BMA2</accession>
<keyword evidence="4 6" id="KW-0547">Nucleotide-binding</keyword>
<keyword evidence="5 6" id="KW-0067">ATP-binding</keyword>
<evidence type="ECO:0000256" key="5">
    <source>
        <dbReference type="ARBA" id="ARBA00022840"/>
    </source>
</evidence>
<keyword evidence="8" id="KW-0614">Plasmid</keyword>
<organism evidence="8 9">
    <name type="scientific">Sinorhizobium chiapasense</name>
    <dbReference type="NCBI Taxonomy" id="501572"/>
    <lineage>
        <taxon>Bacteria</taxon>
        <taxon>Pseudomonadati</taxon>
        <taxon>Pseudomonadota</taxon>
        <taxon>Alphaproteobacteria</taxon>
        <taxon>Hyphomicrobiales</taxon>
        <taxon>Rhizobiaceae</taxon>
        <taxon>Sinorhizobium/Ensifer group</taxon>
        <taxon>Sinorhizobium</taxon>
    </lineage>
</organism>
<comment type="function">
    <text evidence="6">Catalyzes the phosphorylation of ribose 1,5-bisphosphate to 5-phospho-D-ribosyl alpha-1-diphosphate (PRPP).</text>
</comment>
<feature type="domain" description="Guanylate kinase/L-type calcium channel beta subunit" evidence="7">
    <location>
        <begin position="8"/>
        <end position="189"/>
    </location>
</feature>
<sequence length="196" mass="20761">MTEVGQGRGALIVVVGPSGAGKDSVMGFAAHHFAHRPDILFVRRVITRPSDAGSEVHESVSTPEFEDMRRNGAFAVSWQAHGLSYGVPIEIADRVSSGMTAIVNGSRAALPAIRAAFGTIAVALVTADPAVLAKRLAERGRESEEDVLRRLTRQTPDIVAGGPDVTVIDNSGRLDVAGQRFVALVERHCAALHHLA</sequence>
<proteinExistence type="inferred from homology"/>
<dbReference type="InterPro" id="IPR008145">
    <property type="entry name" value="GK/Ca_channel_bsu"/>
</dbReference>
<keyword evidence="3 6" id="KW-0808">Transferase</keyword>
<dbReference type="InterPro" id="IPR027417">
    <property type="entry name" value="P-loop_NTPase"/>
</dbReference>
<dbReference type="HAMAP" id="MF_00836">
    <property type="entry name" value="PhnN"/>
    <property type="match status" value="1"/>
</dbReference>
<evidence type="ECO:0000256" key="2">
    <source>
        <dbReference type="ARBA" id="ARBA00005069"/>
    </source>
</evidence>
<evidence type="ECO:0000256" key="6">
    <source>
        <dbReference type="HAMAP-Rule" id="MF_00836"/>
    </source>
</evidence>
<evidence type="ECO:0000313" key="9">
    <source>
        <dbReference type="Proteomes" id="UP001432360"/>
    </source>
</evidence>
<geneLocation type="plasmid" evidence="8 9">
    <name>pSchITTGS70d</name>
</geneLocation>
<feature type="binding site" evidence="6">
    <location>
        <begin position="16"/>
        <end position="23"/>
    </location>
    <ligand>
        <name>ATP</name>
        <dbReference type="ChEBI" id="CHEBI:30616"/>
    </ligand>
</feature>
<dbReference type="EMBL" id="CP133152">
    <property type="protein sequence ID" value="WVT06849.1"/>
    <property type="molecule type" value="Genomic_DNA"/>
</dbReference>
<dbReference type="Proteomes" id="UP001432360">
    <property type="component" value="Plasmid pSchITTGS70d"/>
</dbReference>
<evidence type="ECO:0000313" key="8">
    <source>
        <dbReference type="EMBL" id="WVT06849.1"/>
    </source>
</evidence>
<dbReference type="SMART" id="SM00072">
    <property type="entry name" value="GuKc"/>
    <property type="match status" value="1"/>
</dbReference>
<dbReference type="SUPFAM" id="SSF52540">
    <property type="entry name" value="P-loop containing nucleoside triphosphate hydrolases"/>
    <property type="match status" value="1"/>
</dbReference>
<gene>
    <name evidence="6 8" type="primary">phnN</name>
    <name evidence="8" type="ORF">RB548_29095</name>
</gene>
<comment type="similarity">
    <text evidence="6">Belongs to the ribose 1,5-bisphosphokinase family.</text>
</comment>
<evidence type="ECO:0000259" key="7">
    <source>
        <dbReference type="SMART" id="SM00072"/>
    </source>
</evidence>
<dbReference type="RefSeq" id="WP_331375871.1">
    <property type="nucleotide sequence ID" value="NZ_CP133152.1"/>
</dbReference>
<keyword evidence="9" id="KW-1185">Reference proteome</keyword>
<comment type="pathway">
    <text evidence="2 6">Metabolic intermediate biosynthesis; 5-phospho-alpha-D-ribose 1-diphosphate biosynthesis; 5-phospho-alpha-D-ribose 1-diphosphate from D-ribose 5-phosphate (route II): step 3/3.</text>
</comment>
<dbReference type="InterPro" id="IPR012699">
    <property type="entry name" value="PhnN"/>
</dbReference>
<evidence type="ECO:0000256" key="3">
    <source>
        <dbReference type="ARBA" id="ARBA00022679"/>
    </source>
</evidence>
<comment type="catalytic activity">
    <reaction evidence="1 6">
        <text>alpha-D-ribose 1,5-bisphosphate + ATP = 5-phospho-alpha-D-ribose 1-diphosphate + ADP</text>
        <dbReference type="Rhea" id="RHEA:20109"/>
        <dbReference type="ChEBI" id="CHEBI:30616"/>
        <dbReference type="ChEBI" id="CHEBI:58017"/>
        <dbReference type="ChEBI" id="CHEBI:68688"/>
        <dbReference type="ChEBI" id="CHEBI:456216"/>
        <dbReference type="EC" id="2.7.4.23"/>
    </reaction>
</comment>
<dbReference type="NCBIfam" id="TIGR02322">
    <property type="entry name" value="phosphon_PhnN"/>
    <property type="match status" value="1"/>
</dbReference>
<evidence type="ECO:0000256" key="4">
    <source>
        <dbReference type="ARBA" id="ARBA00022741"/>
    </source>
</evidence>
<reference evidence="8" key="1">
    <citation type="submission" date="2023-08" db="EMBL/GenBank/DDBJ databases">
        <title>Complete genome sequence of Sinorhizobium chiapanecum ITTG S70 isolated from Acaciella angustissima nodules in Chiapas-Mexico.</title>
        <authorList>
            <person name="Rincon-Rosales R."/>
            <person name="Rogel M.A."/>
            <person name="Rincon-Medina C.I."/>
            <person name="Guerrero G."/>
            <person name="Manzano-Gomez L.A."/>
            <person name="Lopez-Lopez A."/>
            <person name="Rincon Molina F.A."/>
            <person name="Martinez-Romero E."/>
        </authorList>
    </citation>
    <scope>NUCLEOTIDE SEQUENCE</scope>
    <source>
        <strain evidence="8">ITTG S70</strain>
        <plasmid evidence="8">pSchITTGS70d</plasmid>
    </source>
</reference>
<dbReference type="EC" id="2.7.4.23" evidence="6"/>
<name>A0ABZ2BMA2_9HYPH</name>
<evidence type="ECO:0000256" key="1">
    <source>
        <dbReference type="ARBA" id="ARBA00000373"/>
    </source>
</evidence>
<protein>
    <recommendedName>
        <fullName evidence="6">Ribose 1,5-bisphosphate phosphokinase PhnN</fullName>
        <ecNumber evidence="6">2.7.4.23</ecNumber>
    </recommendedName>
    <alternativeName>
        <fullName evidence="6">Ribose 1,5-bisphosphokinase</fullName>
    </alternativeName>
</protein>